<evidence type="ECO:0000256" key="3">
    <source>
        <dbReference type="ARBA" id="ARBA00038654"/>
    </source>
</evidence>
<dbReference type="GeneID" id="54359540"/>
<dbReference type="InterPro" id="IPR011993">
    <property type="entry name" value="PH-like_dom_sf"/>
</dbReference>
<dbReference type="OrthoDB" id="75754at2759"/>
<dbReference type="InterPro" id="IPR050454">
    <property type="entry name" value="RTT106/SSRP1_HistChap/FACT"/>
</dbReference>
<reference evidence="7" key="1">
    <citation type="submission" date="2020-01" db="EMBL/GenBank/DDBJ databases">
        <authorList>
            <consortium name="DOE Joint Genome Institute"/>
            <person name="Haridas S."/>
            <person name="Albert R."/>
            <person name="Binder M."/>
            <person name="Bloem J."/>
            <person name="Labutti K."/>
            <person name="Salamov A."/>
            <person name="Andreopoulos B."/>
            <person name="Baker S.E."/>
            <person name="Barry K."/>
            <person name="Bills G."/>
            <person name="Bluhm B.H."/>
            <person name="Cannon C."/>
            <person name="Castanera R."/>
            <person name="Culley D.E."/>
            <person name="Daum C."/>
            <person name="Ezra D."/>
            <person name="Gonzalez J.B."/>
            <person name="Henrissat B."/>
            <person name="Kuo A."/>
            <person name="Liang C."/>
            <person name="Lipzen A."/>
            <person name="Lutzoni F."/>
            <person name="Magnuson J."/>
            <person name="Mondo S."/>
            <person name="Nolan M."/>
            <person name="Ohm R."/>
            <person name="Pangilinan J."/>
            <person name="Park H.-J."/>
            <person name="Ramirez L."/>
            <person name="Alfaro M."/>
            <person name="Sun H."/>
            <person name="Tritt A."/>
            <person name="Yoshinaga Y."/>
            <person name="Zwiers L.-H."/>
            <person name="Turgeon B.G."/>
            <person name="Goodwin S.B."/>
            <person name="Spatafora J.W."/>
            <person name="Crous P.W."/>
            <person name="Grigoriev I.V."/>
        </authorList>
    </citation>
    <scope>NUCLEOTIDE SEQUENCE</scope>
    <source>
        <strain evidence="7">CBS 342.82</strain>
    </source>
</reference>
<dbReference type="GO" id="GO:0031491">
    <property type="term" value="F:nucleosome binding"/>
    <property type="evidence" value="ECO:0007669"/>
    <property type="project" value="TreeGrafter"/>
</dbReference>
<proteinExistence type="inferred from homology"/>
<dbReference type="AlphaFoldDB" id="A0A6J3LZU8"/>
<comment type="function">
    <text evidence="2">Histones H3 and H4 chaperone involved in the nucleosome formation and heterochromatin silencing. Required for the deposition of H3K56ac-carrying H3-H4 complex onto newly-replicated DNA. Plays a role in the transcriptional regulation of the cell-cycle dependent histone genes by creating a repressive structure at the core histone gene promoter.</text>
</comment>
<feature type="region of interest" description="Disordered" evidence="4">
    <location>
        <begin position="179"/>
        <end position="261"/>
    </location>
</feature>
<comment type="similarity">
    <text evidence="1">Belongs to the RTT106 family.</text>
</comment>
<evidence type="ECO:0000313" key="7">
    <source>
        <dbReference type="RefSeq" id="XP_033457198.1"/>
    </source>
</evidence>
<dbReference type="Pfam" id="PF08512">
    <property type="entry name" value="Rttp106-like_middle"/>
    <property type="match status" value="1"/>
</dbReference>
<feature type="non-terminal residue" evidence="7">
    <location>
        <position position="1"/>
    </location>
</feature>
<feature type="compositionally biased region" description="Acidic residues" evidence="4">
    <location>
        <begin position="215"/>
        <end position="261"/>
    </location>
</feature>
<evidence type="ECO:0000256" key="1">
    <source>
        <dbReference type="ARBA" id="ARBA00006159"/>
    </source>
</evidence>
<dbReference type="SUPFAM" id="SSF50729">
    <property type="entry name" value="PH domain-like"/>
    <property type="match status" value="1"/>
</dbReference>
<evidence type="ECO:0000259" key="5">
    <source>
        <dbReference type="SMART" id="SM01287"/>
    </source>
</evidence>
<reference evidence="7" key="2">
    <citation type="submission" date="2020-04" db="EMBL/GenBank/DDBJ databases">
        <authorList>
            <consortium name="NCBI Genome Project"/>
        </authorList>
    </citation>
    <scope>NUCLEOTIDE SEQUENCE</scope>
    <source>
        <strain evidence="7">CBS 342.82</strain>
    </source>
</reference>
<dbReference type="PANTHER" id="PTHR45849:SF3">
    <property type="entry name" value="HISTONE CHAPERONE RTT106"/>
    <property type="match status" value="1"/>
</dbReference>
<dbReference type="PANTHER" id="PTHR45849">
    <property type="entry name" value="FACT COMPLEX SUBUNIT SSRP1"/>
    <property type="match status" value="1"/>
</dbReference>
<organism evidence="7">
    <name type="scientific">Dissoconium aciculare CBS 342.82</name>
    <dbReference type="NCBI Taxonomy" id="1314786"/>
    <lineage>
        <taxon>Eukaryota</taxon>
        <taxon>Fungi</taxon>
        <taxon>Dikarya</taxon>
        <taxon>Ascomycota</taxon>
        <taxon>Pezizomycotina</taxon>
        <taxon>Dothideomycetes</taxon>
        <taxon>Dothideomycetidae</taxon>
        <taxon>Mycosphaerellales</taxon>
        <taxon>Dissoconiaceae</taxon>
        <taxon>Dissoconium</taxon>
    </lineage>
</organism>
<sequence>PLDQLVFTMNEPKAGAEIDDVLNTETQLNGLLAPYNRAVTRPSDAEFASSVPQSHRKGETAYHVKAHRGSKEGYLFFLPHGVVFGFKKPLVFFPFGVIESVSYTSVLQRTFNLVVAATEPGAVGAAGTGEVKETEFSMLDQADFAGIDAYIKKHGLNDASMAAQRRAKAYNVNKDNKKVLTSTDANGGGLALVEGEEEDEGGVEDDAARQKTEQELQDEEDELEEDYEASGGESDGEGEDSGEDDGEEGEGYENGYDEDNE</sequence>
<name>A0A6J3LZU8_9PEZI</name>
<dbReference type="InterPro" id="IPR013719">
    <property type="entry name" value="RTT106/SPT16-like_middle_dom"/>
</dbReference>
<gene>
    <name evidence="7" type="ORF">K489DRAFT_324194</name>
</gene>
<dbReference type="Gene3D" id="2.30.29.30">
    <property type="entry name" value="Pleckstrin-homology domain (PH domain)/Phosphotyrosine-binding domain (PTB)"/>
    <property type="match status" value="1"/>
</dbReference>
<dbReference type="SMART" id="SM01287">
    <property type="entry name" value="Rtt106"/>
    <property type="match status" value="1"/>
</dbReference>
<reference evidence="7" key="3">
    <citation type="submission" date="2025-08" db="UniProtKB">
        <authorList>
            <consortium name="RefSeq"/>
        </authorList>
    </citation>
    <scope>IDENTIFICATION</scope>
    <source>
        <strain evidence="7">CBS 342.82</strain>
    </source>
</reference>
<accession>A0A6J3LZU8</accession>
<dbReference type="GO" id="GO:0042393">
    <property type="term" value="F:histone binding"/>
    <property type="evidence" value="ECO:0007669"/>
    <property type="project" value="TreeGrafter"/>
</dbReference>
<dbReference type="Proteomes" id="UP000504637">
    <property type="component" value="Unplaced"/>
</dbReference>
<evidence type="ECO:0000256" key="2">
    <source>
        <dbReference type="ARBA" id="ARBA00037550"/>
    </source>
</evidence>
<evidence type="ECO:0000256" key="4">
    <source>
        <dbReference type="SAM" id="MobiDB-lite"/>
    </source>
</evidence>
<dbReference type="RefSeq" id="XP_033457198.1">
    <property type="nucleotide sequence ID" value="XM_033601740.1"/>
</dbReference>
<evidence type="ECO:0000313" key="6">
    <source>
        <dbReference type="Proteomes" id="UP000504637"/>
    </source>
</evidence>
<feature type="domain" description="Histone chaperone RTT106/FACT complex subunit SPT16-like middle" evidence="5">
    <location>
        <begin position="61"/>
        <end position="161"/>
    </location>
</feature>
<feature type="compositionally biased region" description="Acidic residues" evidence="4">
    <location>
        <begin position="194"/>
        <end position="205"/>
    </location>
</feature>
<protein>
    <submittedName>
        <fullName evidence="7">Rtt106-domain-containing protein</fullName>
    </submittedName>
</protein>
<keyword evidence="6" id="KW-1185">Reference proteome</keyword>
<comment type="subunit">
    <text evidence="3">Interacts with histones H3 and H4.</text>
</comment>